<dbReference type="Gene3D" id="3.40.50.2300">
    <property type="match status" value="1"/>
</dbReference>
<evidence type="ECO:0000313" key="12">
    <source>
        <dbReference type="Proteomes" id="UP000245051"/>
    </source>
</evidence>
<dbReference type="AlphaFoldDB" id="A0A2S1Z445"/>
<evidence type="ECO:0000256" key="4">
    <source>
        <dbReference type="ARBA" id="ARBA00023125"/>
    </source>
</evidence>
<feature type="modified residue" description="4-aspartylphosphate" evidence="6">
    <location>
        <position position="52"/>
    </location>
</feature>
<evidence type="ECO:0000313" key="13">
    <source>
        <dbReference type="Proteomes" id="UP000265354"/>
    </source>
</evidence>
<dbReference type="InterPro" id="IPR001789">
    <property type="entry name" value="Sig_transdc_resp-reg_receiver"/>
</dbReference>
<evidence type="ECO:0000256" key="1">
    <source>
        <dbReference type="ARBA" id="ARBA00022553"/>
    </source>
</evidence>
<protein>
    <submittedName>
        <fullName evidence="11">DNA-binding response regulator</fullName>
    </submittedName>
</protein>
<reference evidence="11 13" key="2">
    <citation type="submission" date="2018-07" db="EMBL/GenBank/DDBJ databases">
        <title>Whole Genome Shotgun Sequence of Streptomyces spongiicola strain 531S.</title>
        <authorList>
            <person name="Dohra H."/>
            <person name="Kodani S."/>
        </authorList>
    </citation>
    <scope>NUCLEOTIDE SEQUENCE [LARGE SCALE GENOMIC DNA]</scope>
    <source>
        <strain evidence="11 13">531S</strain>
    </source>
</reference>
<dbReference type="GO" id="GO:0032993">
    <property type="term" value="C:protein-DNA complex"/>
    <property type="evidence" value="ECO:0007669"/>
    <property type="project" value="TreeGrafter"/>
</dbReference>
<keyword evidence="2" id="KW-0902">Two-component regulatory system</keyword>
<dbReference type="EMBL" id="BGZL01000004">
    <property type="protein sequence ID" value="GBQ00324.1"/>
    <property type="molecule type" value="Genomic_DNA"/>
</dbReference>
<dbReference type="SMART" id="SM00862">
    <property type="entry name" value="Trans_reg_C"/>
    <property type="match status" value="1"/>
</dbReference>
<dbReference type="GO" id="GO:0006355">
    <property type="term" value="P:regulation of DNA-templated transcription"/>
    <property type="evidence" value="ECO:0007669"/>
    <property type="project" value="InterPro"/>
</dbReference>
<gene>
    <name evidence="10" type="ORF">DDQ41_21880</name>
    <name evidence="11" type="ORF">SSP531S_17390</name>
</gene>
<dbReference type="Gene3D" id="1.10.10.10">
    <property type="entry name" value="Winged helix-like DNA-binding domain superfamily/Winged helix DNA-binding domain"/>
    <property type="match status" value="1"/>
</dbReference>
<evidence type="ECO:0000259" key="9">
    <source>
        <dbReference type="PROSITE" id="PS51755"/>
    </source>
</evidence>
<dbReference type="SUPFAM" id="SSF52172">
    <property type="entry name" value="CheY-like"/>
    <property type="match status" value="1"/>
</dbReference>
<accession>A0A2S1Z445</accession>
<feature type="domain" description="OmpR/PhoB-type" evidence="9">
    <location>
        <begin position="125"/>
        <end position="219"/>
    </location>
</feature>
<dbReference type="PROSITE" id="PS51755">
    <property type="entry name" value="OMPR_PHOB"/>
    <property type="match status" value="1"/>
</dbReference>
<dbReference type="GO" id="GO:0000156">
    <property type="term" value="F:phosphorelay response regulator activity"/>
    <property type="evidence" value="ECO:0007669"/>
    <property type="project" value="TreeGrafter"/>
</dbReference>
<dbReference type="SMART" id="SM00448">
    <property type="entry name" value="REC"/>
    <property type="match status" value="1"/>
</dbReference>
<dbReference type="PROSITE" id="PS50110">
    <property type="entry name" value="RESPONSE_REGULATORY"/>
    <property type="match status" value="1"/>
</dbReference>
<dbReference type="FunFam" id="1.10.10.10:FF:000005">
    <property type="entry name" value="Two-component system response regulator"/>
    <property type="match status" value="1"/>
</dbReference>
<dbReference type="OrthoDB" id="9812490at2"/>
<dbReference type="EMBL" id="CP029254">
    <property type="protein sequence ID" value="AWK11125.1"/>
    <property type="molecule type" value="Genomic_DNA"/>
</dbReference>
<evidence type="ECO:0000256" key="5">
    <source>
        <dbReference type="ARBA" id="ARBA00023163"/>
    </source>
</evidence>
<dbReference type="CDD" id="cd00383">
    <property type="entry name" value="trans_reg_C"/>
    <property type="match status" value="1"/>
</dbReference>
<sequence>MNRILIAEDEPRIASFVEKGLRCNGFVTTVVADGLDAYEHARSGACDLVILDLGLPSCDGFTVLRKLRESRVALPVIILTARDSVSDVVAGLEGGADDYMSKPFVFEELLARVRLRLRRESAPEASLLRAGDLALDLRTRRAHVDGRAVELSSREFGLAEVFLRNPDHVLTREQLLSRVWGFDYDPGSNIVDVYVRYLRRKLGAERLETVRGVGYRLRACVPPPPPAARASGTR</sequence>
<dbReference type="Pfam" id="PF00072">
    <property type="entry name" value="Response_reg"/>
    <property type="match status" value="1"/>
</dbReference>
<evidence type="ECO:0000256" key="2">
    <source>
        <dbReference type="ARBA" id="ARBA00023012"/>
    </source>
</evidence>
<reference evidence="10 12" key="1">
    <citation type="submission" date="2018-05" db="EMBL/GenBank/DDBJ databases">
        <title>Complete genome sequence of the Type Strain of Streptomyces spongiicola HNM0071, the producer of staurosporine.</title>
        <authorList>
            <person name="Zhou S."/>
            <person name="Huang X."/>
        </authorList>
    </citation>
    <scope>NUCLEOTIDE SEQUENCE [LARGE SCALE GENOMIC DNA]</scope>
    <source>
        <strain evidence="10 12">HNM0071</strain>
    </source>
</reference>
<evidence type="ECO:0000313" key="11">
    <source>
        <dbReference type="EMBL" id="GBQ00324.1"/>
    </source>
</evidence>
<dbReference type="GO" id="GO:0000976">
    <property type="term" value="F:transcription cis-regulatory region binding"/>
    <property type="evidence" value="ECO:0007669"/>
    <property type="project" value="TreeGrafter"/>
</dbReference>
<keyword evidence="5" id="KW-0804">Transcription</keyword>
<evidence type="ECO:0000256" key="7">
    <source>
        <dbReference type="PROSITE-ProRule" id="PRU01091"/>
    </source>
</evidence>
<keyword evidence="3" id="KW-0805">Transcription regulation</keyword>
<dbReference type="PANTHER" id="PTHR48111:SF38">
    <property type="entry name" value="TWO-COMPONENT RESPONSE REGULATOR"/>
    <property type="match status" value="1"/>
</dbReference>
<dbReference type="Proteomes" id="UP000265354">
    <property type="component" value="Unassembled WGS sequence"/>
</dbReference>
<dbReference type="InterPro" id="IPR036388">
    <property type="entry name" value="WH-like_DNA-bd_sf"/>
</dbReference>
<dbReference type="Pfam" id="PF00486">
    <property type="entry name" value="Trans_reg_C"/>
    <property type="match status" value="1"/>
</dbReference>
<feature type="DNA-binding region" description="OmpR/PhoB-type" evidence="7">
    <location>
        <begin position="125"/>
        <end position="219"/>
    </location>
</feature>
<keyword evidence="1 6" id="KW-0597">Phosphoprotein</keyword>
<feature type="domain" description="Response regulatory" evidence="8">
    <location>
        <begin position="3"/>
        <end position="117"/>
    </location>
</feature>
<dbReference type="RefSeq" id="WP_109296006.1">
    <property type="nucleotide sequence ID" value="NZ_BGZL01000004.1"/>
</dbReference>
<dbReference type="InterPro" id="IPR011006">
    <property type="entry name" value="CheY-like_superfamily"/>
</dbReference>
<keyword evidence="4 7" id="KW-0238">DNA-binding</keyword>
<dbReference type="InterPro" id="IPR001867">
    <property type="entry name" value="OmpR/PhoB-type_DNA-bd"/>
</dbReference>
<dbReference type="Gene3D" id="6.10.250.690">
    <property type="match status" value="1"/>
</dbReference>
<evidence type="ECO:0000256" key="6">
    <source>
        <dbReference type="PROSITE-ProRule" id="PRU00169"/>
    </source>
</evidence>
<proteinExistence type="predicted"/>
<evidence type="ECO:0000313" key="10">
    <source>
        <dbReference type="EMBL" id="AWK11125.1"/>
    </source>
</evidence>
<organism evidence="11 13">
    <name type="scientific">Streptomyces spongiicola</name>
    <dbReference type="NCBI Taxonomy" id="1690221"/>
    <lineage>
        <taxon>Bacteria</taxon>
        <taxon>Bacillati</taxon>
        <taxon>Actinomycetota</taxon>
        <taxon>Actinomycetes</taxon>
        <taxon>Kitasatosporales</taxon>
        <taxon>Streptomycetaceae</taxon>
        <taxon>Streptomyces</taxon>
    </lineage>
</organism>
<dbReference type="Proteomes" id="UP000245051">
    <property type="component" value="Chromosome"/>
</dbReference>
<keyword evidence="12" id="KW-1185">Reference proteome</keyword>
<evidence type="ECO:0000256" key="3">
    <source>
        <dbReference type="ARBA" id="ARBA00023015"/>
    </source>
</evidence>
<evidence type="ECO:0000259" key="8">
    <source>
        <dbReference type="PROSITE" id="PS50110"/>
    </source>
</evidence>
<name>A0A2S1Z445_9ACTN</name>
<dbReference type="CDD" id="cd17574">
    <property type="entry name" value="REC_OmpR"/>
    <property type="match status" value="1"/>
</dbReference>
<dbReference type="KEGG" id="sspo:DDQ41_21880"/>
<dbReference type="GO" id="GO:0005829">
    <property type="term" value="C:cytosol"/>
    <property type="evidence" value="ECO:0007669"/>
    <property type="project" value="TreeGrafter"/>
</dbReference>
<dbReference type="PANTHER" id="PTHR48111">
    <property type="entry name" value="REGULATOR OF RPOS"/>
    <property type="match status" value="1"/>
</dbReference>
<dbReference type="InterPro" id="IPR039420">
    <property type="entry name" value="WalR-like"/>
</dbReference>